<comment type="similarity">
    <text evidence="3">In the C-terminal section; belongs to the protein kinase superfamily. Ser/Thr protein kinase family.</text>
</comment>
<evidence type="ECO:0000256" key="9">
    <source>
        <dbReference type="ARBA" id="ARBA00022741"/>
    </source>
</evidence>
<dbReference type="KEGG" id="ppp:112287195"/>
<dbReference type="InterPro" id="IPR011009">
    <property type="entry name" value="Kinase-like_dom_sf"/>
</dbReference>
<feature type="compositionally biased region" description="Low complexity" evidence="17">
    <location>
        <begin position="334"/>
        <end position="345"/>
    </location>
</feature>
<evidence type="ECO:0000313" key="19">
    <source>
        <dbReference type="EMBL" id="PNR46387.1"/>
    </source>
</evidence>
<dbReference type="GO" id="GO:0004672">
    <property type="term" value="F:protein kinase activity"/>
    <property type="evidence" value="ECO:0007669"/>
    <property type="project" value="InterPro"/>
</dbReference>
<dbReference type="FunFam" id="1.10.510.10:FF:000240">
    <property type="entry name" value="Lectin-domain containing receptor kinase A4.3"/>
    <property type="match status" value="1"/>
</dbReference>
<comment type="similarity">
    <text evidence="2">In the N-terminal section; belongs to the leguminous lectin family.</text>
</comment>
<evidence type="ECO:0000313" key="20">
    <source>
        <dbReference type="EnsemblPlants" id="PAC:32900221.CDS.1"/>
    </source>
</evidence>
<evidence type="ECO:0000256" key="10">
    <source>
        <dbReference type="ARBA" id="ARBA00022777"/>
    </source>
</evidence>
<dbReference type="PROSITE" id="PS00107">
    <property type="entry name" value="PROTEIN_KINASE_ATP"/>
    <property type="match status" value="1"/>
</dbReference>
<dbReference type="RefSeq" id="XP_024385726.1">
    <property type="nucleotide sequence ID" value="XM_024529958.2"/>
</dbReference>
<dbReference type="EMBL" id="ABEU02000010">
    <property type="protein sequence ID" value="PNR46387.1"/>
    <property type="molecule type" value="Genomic_DNA"/>
</dbReference>
<keyword evidence="7" id="KW-0732">Signal</keyword>
<dbReference type="FunFam" id="2.60.120.200:FF:000545">
    <property type="entry name" value="Predicted protein"/>
    <property type="match status" value="1"/>
</dbReference>
<evidence type="ECO:0000256" key="12">
    <source>
        <dbReference type="ARBA" id="ARBA00022989"/>
    </source>
</evidence>
<keyword evidence="15" id="KW-0325">Glycoprotein</keyword>
<keyword evidence="5" id="KW-0808">Transferase</keyword>
<dbReference type="OrthoDB" id="10392386at2759"/>
<feature type="binding site" evidence="16">
    <location>
        <position position="444"/>
    </location>
    <ligand>
        <name>ATP</name>
        <dbReference type="ChEBI" id="CHEBI:30616"/>
    </ligand>
</feature>
<dbReference type="SUPFAM" id="SSF49899">
    <property type="entry name" value="Concanavalin A-like lectins/glucanases"/>
    <property type="match status" value="1"/>
</dbReference>
<dbReference type="RefSeq" id="XP_024385725.1">
    <property type="nucleotide sequence ID" value="XM_024529957.2"/>
</dbReference>
<accession>A0A2K1JXZ0</accession>
<dbReference type="PROSITE" id="PS00108">
    <property type="entry name" value="PROTEIN_KINASE_ST"/>
    <property type="match status" value="1"/>
</dbReference>
<keyword evidence="14" id="KW-0675">Receptor</keyword>
<dbReference type="EnsemblPlants" id="Pp3c10_6460V3.1">
    <property type="protein sequence ID" value="PAC:32900221.CDS.1"/>
    <property type="gene ID" value="Pp3c10_6460"/>
</dbReference>
<dbReference type="GO" id="GO:0005886">
    <property type="term" value="C:plasma membrane"/>
    <property type="evidence" value="ECO:0000318"/>
    <property type="project" value="GO_Central"/>
</dbReference>
<gene>
    <name evidence="20" type="primary">LOC112287195</name>
    <name evidence="19" type="ORF">PHYPA_013506</name>
</gene>
<dbReference type="SUPFAM" id="SSF56112">
    <property type="entry name" value="Protein kinase-like (PK-like)"/>
    <property type="match status" value="1"/>
</dbReference>
<dbReference type="EnsemblPlants" id="Pp3c10_6460V3.4">
    <property type="protein sequence ID" value="PAC:32900224.CDS.1"/>
    <property type="gene ID" value="Pp3c10_6460"/>
</dbReference>
<protein>
    <recommendedName>
        <fullName evidence="18">Protein kinase domain-containing protein</fullName>
    </recommendedName>
</protein>
<dbReference type="PROSITE" id="PS50011">
    <property type="entry name" value="PROTEIN_KINASE_DOM"/>
    <property type="match status" value="1"/>
</dbReference>
<dbReference type="PANTHER" id="PTHR27007">
    <property type="match status" value="1"/>
</dbReference>
<keyword evidence="11 16" id="KW-0067">ATP-binding</keyword>
<dbReference type="Pfam" id="PF00069">
    <property type="entry name" value="Pkinase"/>
    <property type="match status" value="1"/>
</dbReference>
<feature type="region of interest" description="Disordered" evidence="17">
    <location>
        <begin position="300"/>
        <end position="345"/>
    </location>
</feature>
<evidence type="ECO:0000256" key="7">
    <source>
        <dbReference type="ARBA" id="ARBA00022729"/>
    </source>
</evidence>
<dbReference type="InterPro" id="IPR013320">
    <property type="entry name" value="ConA-like_dom_sf"/>
</dbReference>
<keyword evidence="6" id="KW-0812">Transmembrane</keyword>
<keyword evidence="13" id="KW-0472">Membrane</keyword>
<dbReference type="EnsemblPlants" id="Pp3c10_6460V3.2">
    <property type="protein sequence ID" value="PAC:32900222.CDS.1"/>
    <property type="gene ID" value="Pp3c10_6460"/>
</dbReference>
<organism evidence="19">
    <name type="scientific">Physcomitrium patens</name>
    <name type="common">Spreading-leaved earth moss</name>
    <name type="synonym">Physcomitrella patens</name>
    <dbReference type="NCBI Taxonomy" id="3218"/>
    <lineage>
        <taxon>Eukaryota</taxon>
        <taxon>Viridiplantae</taxon>
        <taxon>Streptophyta</taxon>
        <taxon>Embryophyta</taxon>
        <taxon>Bryophyta</taxon>
        <taxon>Bryophytina</taxon>
        <taxon>Bryopsida</taxon>
        <taxon>Funariidae</taxon>
        <taxon>Funariales</taxon>
        <taxon>Funariaceae</taxon>
        <taxon>Physcomitrium</taxon>
    </lineage>
</organism>
<evidence type="ECO:0000313" key="21">
    <source>
        <dbReference type="Proteomes" id="UP000006727"/>
    </source>
</evidence>
<dbReference type="GO" id="GO:0030246">
    <property type="term" value="F:carbohydrate binding"/>
    <property type="evidence" value="ECO:0007669"/>
    <property type="project" value="UniProtKB-KW"/>
</dbReference>
<dbReference type="Pfam" id="PF00139">
    <property type="entry name" value="Lectin_legB"/>
    <property type="match status" value="1"/>
</dbReference>
<dbReference type="InterPro" id="IPR017441">
    <property type="entry name" value="Protein_kinase_ATP_BS"/>
</dbReference>
<dbReference type="GO" id="GO:0002229">
    <property type="term" value="P:defense response to oomycetes"/>
    <property type="evidence" value="ECO:0007669"/>
    <property type="project" value="UniProtKB-ARBA"/>
</dbReference>
<evidence type="ECO:0000256" key="16">
    <source>
        <dbReference type="PROSITE-ProRule" id="PRU10141"/>
    </source>
</evidence>
<evidence type="ECO:0000256" key="17">
    <source>
        <dbReference type="SAM" id="MobiDB-lite"/>
    </source>
</evidence>
<evidence type="ECO:0000256" key="14">
    <source>
        <dbReference type="ARBA" id="ARBA00023170"/>
    </source>
</evidence>
<evidence type="ECO:0000256" key="8">
    <source>
        <dbReference type="ARBA" id="ARBA00022734"/>
    </source>
</evidence>
<dbReference type="Gramene" id="Pp3c10_6460V3.1">
    <property type="protein sequence ID" value="PAC:32900221.CDS.1"/>
    <property type="gene ID" value="Pp3c10_6460"/>
</dbReference>
<dbReference type="Gramene" id="Pp3c10_6460V3.4">
    <property type="protein sequence ID" value="PAC:32900224.CDS.1"/>
    <property type="gene ID" value="Pp3c10_6460"/>
</dbReference>
<dbReference type="RefSeq" id="XP_024385724.1">
    <property type="nucleotide sequence ID" value="XM_024529956.2"/>
</dbReference>
<proteinExistence type="inferred from homology"/>
<evidence type="ECO:0000259" key="18">
    <source>
        <dbReference type="PROSITE" id="PS50011"/>
    </source>
</evidence>
<dbReference type="SMART" id="SM00220">
    <property type="entry name" value="S_TKc"/>
    <property type="match status" value="1"/>
</dbReference>
<keyword evidence="8" id="KW-0430">Lectin</keyword>
<dbReference type="InterPro" id="IPR008271">
    <property type="entry name" value="Ser/Thr_kinase_AS"/>
</dbReference>
<evidence type="ECO:0000256" key="4">
    <source>
        <dbReference type="ARBA" id="ARBA00022475"/>
    </source>
</evidence>
<evidence type="ECO:0000256" key="11">
    <source>
        <dbReference type="ARBA" id="ARBA00022840"/>
    </source>
</evidence>
<evidence type="ECO:0000256" key="15">
    <source>
        <dbReference type="ARBA" id="ARBA00023180"/>
    </source>
</evidence>
<dbReference type="GO" id="GO:0005524">
    <property type="term" value="F:ATP binding"/>
    <property type="evidence" value="ECO:0007669"/>
    <property type="project" value="UniProtKB-UniRule"/>
</dbReference>
<keyword evidence="12" id="KW-1133">Transmembrane helix</keyword>
<evidence type="ECO:0000256" key="13">
    <source>
        <dbReference type="ARBA" id="ARBA00023136"/>
    </source>
</evidence>
<dbReference type="FunCoup" id="A0A2K1JXZ0">
    <property type="interactions" value="642"/>
</dbReference>
<reference evidence="20" key="3">
    <citation type="submission" date="2020-12" db="UniProtKB">
        <authorList>
            <consortium name="EnsemblPlants"/>
        </authorList>
    </citation>
    <scope>IDENTIFICATION</scope>
</reference>
<dbReference type="Proteomes" id="UP000006727">
    <property type="component" value="Chromosome 10"/>
</dbReference>
<keyword evidence="4" id="KW-1003">Cell membrane</keyword>
<reference evidence="19 21" key="2">
    <citation type="journal article" date="2018" name="Plant J.">
        <title>The Physcomitrella patens chromosome-scale assembly reveals moss genome structure and evolution.</title>
        <authorList>
            <person name="Lang D."/>
            <person name="Ullrich K.K."/>
            <person name="Murat F."/>
            <person name="Fuchs J."/>
            <person name="Jenkins J."/>
            <person name="Haas F.B."/>
            <person name="Piednoel M."/>
            <person name="Gundlach H."/>
            <person name="Van Bel M."/>
            <person name="Meyberg R."/>
            <person name="Vives C."/>
            <person name="Morata J."/>
            <person name="Symeonidi A."/>
            <person name="Hiss M."/>
            <person name="Muchero W."/>
            <person name="Kamisugi Y."/>
            <person name="Saleh O."/>
            <person name="Blanc G."/>
            <person name="Decker E.L."/>
            <person name="van Gessel N."/>
            <person name="Grimwood J."/>
            <person name="Hayes R.D."/>
            <person name="Graham S.W."/>
            <person name="Gunter L.E."/>
            <person name="McDaniel S.F."/>
            <person name="Hoernstein S.N.W."/>
            <person name="Larsson A."/>
            <person name="Li F.W."/>
            <person name="Perroud P.F."/>
            <person name="Phillips J."/>
            <person name="Ranjan P."/>
            <person name="Rokshar D.S."/>
            <person name="Rothfels C.J."/>
            <person name="Schneider L."/>
            <person name="Shu S."/>
            <person name="Stevenson D.W."/>
            <person name="Thummler F."/>
            <person name="Tillich M."/>
            <person name="Villarreal Aguilar J.C."/>
            <person name="Widiez T."/>
            <person name="Wong G.K."/>
            <person name="Wymore A."/>
            <person name="Zhang Y."/>
            <person name="Zimmer A.D."/>
            <person name="Quatrano R.S."/>
            <person name="Mayer K.F.X."/>
            <person name="Goodstein D."/>
            <person name="Casacuberta J.M."/>
            <person name="Vandepoele K."/>
            <person name="Reski R."/>
            <person name="Cuming A.C."/>
            <person name="Tuskan G.A."/>
            <person name="Maumus F."/>
            <person name="Salse J."/>
            <person name="Schmutz J."/>
            <person name="Rensing S.A."/>
        </authorList>
    </citation>
    <scope>NUCLEOTIDE SEQUENCE [LARGE SCALE GENOMIC DNA]</scope>
    <source>
        <strain evidence="20 21">cv. Gransden 2004</strain>
    </source>
</reference>
<dbReference type="PaxDb" id="3218-PP1S293_76V6.1"/>
<dbReference type="InterPro" id="IPR001220">
    <property type="entry name" value="Legume_lectin_dom"/>
</dbReference>
<dbReference type="Gene3D" id="1.10.510.10">
    <property type="entry name" value="Transferase(Phosphotransferase) domain 1"/>
    <property type="match status" value="1"/>
</dbReference>
<evidence type="ECO:0000256" key="2">
    <source>
        <dbReference type="ARBA" id="ARBA00008536"/>
    </source>
</evidence>
<dbReference type="GeneID" id="112287195"/>
<dbReference type="OMA" id="HIRYNGL"/>
<dbReference type="EnsemblPlants" id="Pp3c10_6460V3.3">
    <property type="protein sequence ID" value="PAC:32900223.CDS.1"/>
    <property type="gene ID" value="Pp3c10_6460"/>
</dbReference>
<dbReference type="InterPro" id="IPR050528">
    <property type="entry name" value="L-type_Lectin-RKs"/>
</dbReference>
<dbReference type="Gramene" id="Pp3c10_6460V3.2">
    <property type="protein sequence ID" value="PAC:32900222.CDS.1"/>
    <property type="gene ID" value="Pp3c10_6460"/>
</dbReference>
<keyword evidence="21" id="KW-1185">Reference proteome</keyword>
<dbReference type="InterPro" id="IPR000719">
    <property type="entry name" value="Prot_kinase_dom"/>
</dbReference>
<evidence type="ECO:0000256" key="5">
    <source>
        <dbReference type="ARBA" id="ARBA00022679"/>
    </source>
</evidence>
<reference evidence="19 21" key="1">
    <citation type="journal article" date="2008" name="Science">
        <title>The Physcomitrella genome reveals evolutionary insights into the conquest of land by plants.</title>
        <authorList>
            <person name="Rensing S."/>
            <person name="Lang D."/>
            <person name="Zimmer A."/>
            <person name="Terry A."/>
            <person name="Salamov A."/>
            <person name="Shapiro H."/>
            <person name="Nishiyama T."/>
            <person name="Perroud P.-F."/>
            <person name="Lindquist E."/>
            <person name="Kamisugi Y."/>
            <person name="Tanahashi T."/>
            <person name="Sakakibara K."/>
            <person name="Fujita T."/>
            <person name="Oishi K."/>
            <person name="Shin-I T."/>
            <person name="Kuroki Y."/>
            <person name="Toyoda A."/>
            <person name="Suzuki Y."/>
            <person name="Hashimoto A."/>
            <person name="Yamaguchi K."/>
            <person name="Sugano A."/>
            <person name="Kohara Y."/>
            <person name="Fujiyama A."/>
            <person name="Anterola A."/>
            <person name="Aoki S."/>
            <person name="Ashton N."/>
            <person name="Barbazuk W.B."/>
            <person name="Barker E."/>
            <person name="Bennetzen J."/>
            <person name="Bezanilla M."/>
            <person name="Blankenship R."/>
            <person name="Cho S.H."/>
            <person name="Dutcher S."/>
            <person name="Estelle M."/>
            <person name="Fawcett J.A."/>
            <person name="Gundlach H."/>
            <person name="Hanada K."/>
            <person name="Heyl A."/>
            <person name="Hicks K.A."/>
            <person name="Hugh J."/>
            <person name="Lohr M."/>
            <person name="Mayer K."/>
            <person name="Melkozernov A."/>
            <person name="Murata T."/>
            <person name="Nelson D."/>
            <person name="Pils B."/>
            <person name="Prigge M."/>
            <person name="Reiss B."/>
            <person name="Renner T."/>
            <person name="Rombauts S."/>
            <person name="Rushton P."/>
            <person name="Sanderfoot A."/>
            <person name="Schween G."/>
            <person name="Shiu S.-H."/>
            <person name="Stueber K."/>
            <person name="Theodoulou F.L."/>
            <person name="Tu H."/>
            <person name="Van de Peer Y."/>
            <person name="Verrier P.J."/>
            <person name="Waters E."/>
            <person name="Wood A."/>
            <person name="Yang L."/>
            <person name="Cove D."/>
            <person name="Cuming A."/>
            <person name="Hasebe M."/>
            <person name="Lucas S."/>
            <person name="Mishler D.B."/>
            <person name="Reski R."/>
            <person name="Grigoriev I."/>
            <person name="Quatrano R.S."/>
            <person name="Boore J.L."/>
        </authorList>
    </citation>
    <scope>NUCLEOTIDE SEQUENCE [LARGE SCALE GENOMIC DNA]</scope>
    <source>
        <strain evidence="20 21">cv. Gransden 2004</strain>
    </source>
</reference>
<evidence type="ECO:0000256" key="6">
    <source>
        <dbReference type="ARBA" id="ARBA00022692"/>
    </source>
</evidence>
<comment type="subcellular location">
    <subcellularLocation>
        <location evidence="1">Cell membrane</location>
        <topology evidence="1">Single-pass type I membrane protein</topology>
    </subcellularLocation>
</comment>
<dbReference type="Gene3D" id="3.30.200.20">
    <property type="entry name" value="Phosphorylase Kinase, domain 1"/>
    <property type="match status" value="1"/>
</dbReference>
<dbReference type="STRING" id="3218.A0A2K1JXZ0"/>
<keyword evidence="9 16" id="KW-0547">Nucleotide-binding</keyword>
<evidence type="ECO:0000256" key="3">
    <source>
        <dbReference type="ARBA" id="ARBA00010217"/>
    </source>
</evidence>
<feature type="compositionally biased region" description="Low complexity" evidence="17">
    <location>
        <begin position="737"/>
        <end position="755"/>
    </location>
</feature>
<keyword evidence="10" id="KW-0418">Kinase</keyword>
<evidence type="ECO:0000256" key="1">
    <source>
        <dbReference type="ARBA" id="ARBA00004251"/>
    </source>
</evidence>
<dbReference type="Gene3D" id="2.60.120.200">
    <property type="match status" value="1"/>
</dbReference>
<feature type="domain" description="Protein kinase" evidence="18">
    <location>
        <begin position="415"/>
        <end position="695"/>
    </location>
</feature>
<dbReference type="AlphaFoldDB" id="A0A2K1JXZ0"/>
<dbReference type="CDD" id="cd06899">
    <property type="entry name" value="lectin_legume_LecRK_Arcelin_ConA"/>
    <property type="match status" value="1"/>
</dbReference>
<sequence length="769" mass="83288">MASEHRRILSYFFDEGRASRTFTLEEGININRLPVLLCFFLFFTTLVTCQPDTSFTYSKFGPGSVTLVGDSRIMPDGRLRLCNISVDVEGQVTSVGRALYPTPVQLRNSTTATMASFETSFTFSIDTKLGNFALSSPSGMAWGIFPDNRTIGDYGLYLGLMNSSTDNFSNKVFAIEIDTGFSEFPGYNDTSSCHLGVDLTTMRSDPVFDMATPPGSQTSPCIQNRGVFTLHIRYNGLSHILLVDLLDIGGESVGRINTTKNLYPYMNDQMFVGFSGSGIYITPQEDSVYSWNFSSTFTSPVTPSSAPQPSTPPLQSSPPATHPSAPVTLTPGENCTSTPCSNSTSSSNKGLIYGAAAGGAGGLLLLLGLGLGCFCCRGKSSEAGTYSQETIPGGVAVVGPRKFTYKELSLATKNFSQSELLGKGGSGSVYRGILRDSGAMVAVKMIQADRSQELAEKEFQAEVSIINQIRHRNLVQLQGWCNEKGMLCLVYEYLPNGSLDSLLRKEMQAPNTVIPWGTRYNILTGVAAALAYLHEEVGQCILHRDLKPGNILLDVNYNACLADFGLARLTEHNQAAATTMLAGTLGYMAPELPQTGRATTQTDVYSFGVLIVEMICGRRPTDVDRDTQMPLLDCVWAAHAGNDISCVVDAKIRDDRDAQQIERTLLLGLLCCHPDPISRPTMRNARQILTGDSPLPPVPTEKPVVKCAVYSQYGSYSEFDTSHGDGYDPPEAISKASSNTNSKYSSYSTNTGYSTTDHDSFSSQAKSIL</sequence>
<dbReference type="Gramene" id="Pp3c10_6460V3.3">
    <property type="protein sequence ID" value="PAC:32900223.CDS.1"/>
    <property type="gene ID" value="Pp3c10_6460"/>
</dbReference>
<name>A0A2K1JXZ0_PHYPA</name>
<dbReference type="FunFam" id="3.30.200.20:FF:000178">
    <property type="entry name" value="serine/threonine-protein kinase PBS1-like"/>
    <property type="match status" value="1"/>
</dbReference>
<feature type="region of interest" description="Disordered" evidence="17">
    <location>
        <begin position="720"/>
        <end position="769"/>
    </location>
</feature>